<accession>A0ACB9RPA9</accession>
<organism evidence="1 2">
    <name type="scientific">Melastoma candidum</name>
    <dbReference type="NCBI Taxonomy" id="119954"/>
    <lineage>
        <taxon>Eukaryota</taxon>
        <taxon>Viridiplantae</taxon>
        <taxon>Streptophyta</taxon>
        <taxon>Embryophyta</taxon>
        <taxon>Tracheophyta</taxon>
        <taxon>Spermatophyta</taxon>
        <taxon>Magnoliopsida</taxon>
        <taxon>eudicotyledons</taxon>
        <taxon>Gunneridae</taxon>
        <taxon>Pentapetalae</taxon>
        <taxon>rosids</taxon>
        <taxon>malvids</taxon>
        <taxon>Myrtales</taxon>
        <taxon>Melastomataceae</taxon>
        <taxon>Melastomatoideae</taxon>
        <taxon>Melastomateae</taxon>
        <taxon>Melastoma</taxon>
    </lineage>
</organism>
<dbReference type="EMBL" id="CM042882">
    <property type="protein sequence ID" value="KAI4379263.1"/>
    <property type="molecule type" value="Genomic_DNA"/>
</dbReference>
<reference evidence="2" key="1">
    <citation type="journal article" date="2023" name="Front. Plant Sci.">
        <title>Chromosomal-level genome assembly of Melastoma candidum provides insights into trichome evolution.</title>
        <authorList>
            <person name="Zhong Y."/>
            <person name="Wu W."/>
            <person name="Sun C."/>
            <person name="Zou P."/>
            <person name="Liu Y."/>
            <person name="Dai S."/>
            <person name="Zhou R."/>
        </authorList>
    </citation>
    <scope>NUCLEOTIDE SEQUENCE [LARGE SCALE GENOMIC DNA]</scope>
</reference>
<protein>
    <submittedName>
        <fullName evidence="1">Uncharacterized protein</fullName>
    </submittedName>
</protein>
<gene>
    <name evidence="1" type="ORF">MLD38_005583</name>
</gene>
<dbReference type="Proteomes" id="UP001057402">
    <property type="component" value="Chromosome 3"/>
</dbReference>
<evidence type="ECO:0000313" key="1">
    <source>
        <dbReference type="EMBL" id="KAI4379263.1"/>
    </source>
</evidence>
<proteinExistence type="predicted"/>
<name>A0ACB9RPA9_9MYRT</name>
<sequence length="236" mass="26683">MRHIHHWNLVKVITTCSSIDHAGNEFKALEFKYMPNGSLEKWLRPCLHQPRMLNWNQRLDRVTDVANAIHYMHRLYHTPIVPCNLKLSNDLLDEDFCARVSDFGLVKILSPLEVISASLEIRGTIGCVAPEYSQGSKPSIRGNVYSYRILLLETFTDKRPTYGAFTDSNSIQSYVKQALTDQVEQIADLILVLASDNSHSHSSLISVLQIGLAFSTESPGERPDMGGVFWELHAMQ</sequence>
<evidence type="ECO:0000313" key="2">
    <source>
        <dbReference type="Proteomes" id="UP001057402"/>
    </source>
</evidence>
<comment type="caution">
    <text evidence="1">The sequence shown here is derived from an EMBL/GenBank/DDBJ whole genome shotgun (WGS) entry which is preliminary data.</text>
</comment>
<keyword evidence="2" id="KW-1185">Reference proteome</keyword>